<evidence type="ECO:0000313" key="1">
    <source>
        <dbReference type="EMBL" id="RSY89458.1"/>
    </source>
</evidence>
<dbReference type="EMBL" id="QQYZ01000002">
    <property type="protein sequence ID" value="RSY89458.1"/>
    <property type="molecule type" value="Genomic_DNA"/>
</dbReference>
<sequence>MCARARLAYPAAMTPRYPKMEFGSVDPHWSRNSELAQHYNAASIVPSHIEPYLVRVMLKAQPSVARHDPQLSRDIEVFNKQEVEHCKRHNAFNKMLREKGYPGLIDFEKRLAAEYRDWLENRSLRFNLAYSEGFEAIGSSNAETFFQVLPLLERSADPAALELWKWHLAEEFEHRHVCFDVYHTLYGRGPLAWLYRCWGYLYAYRHLTRFMDSVADYLIAIDREGMSEAQREKSRIRVASHRKMTRKRDLKQMLTVLSPFYNPSRKQPSAAMTAYLTSLAPPG</sequence>
<comment type="caution">
    <text evidence="1">The sequence shown here is derived from an EMBL/GenBank/DDBJ whole genome shotgun (WGS) entry which is preliminary data.</text>
</comment>
<evidence type="ECO:0000313" key="2">
    <source>
        <dbReference type="Proteomes" id="UP000287746"/>
    </source>
</evidence>
<proteinExistence type="predicted"/>
<dbReference type="GO" id="GO:0016787">
    <property type="term" value="F:hydrolase activity"/>
    <property type="evidence" value="ECO:0007669"/>
    <property type="project" value="UniProtKB-KW"/>
</dbReference>
<protein>
    <submittedName>
        <fullName evidence="1">Metal-dependent hydrolase</fullName>
    </submittedName>
</protein>
<reference evidence="1 2" key="1">
    <citation type="submission" date="2018-07" db="EMBL/GenBank/DDBJ databases">
        <title>Genomic and Epidemiologic Investigation of an Indolent Hospital Outbreak.</title>
        <authorList>
            <person name="Johnson R.C."/>
            <person name="Deming C."/>
            <person name="Conlan S."/>
            <person name="Zellmer C.J."/>
            <person name="Michelin A.V."/>
            <person name="Lee-Lin S."/>
            <person name="Thomas P.J."/>
            <person name="Park M."/>
            <person name="Weingarten R.A."/>
            <person name="Less J."/>
            <person name="Dekker J.P."/>
            <person name="Frank K.M."/>
            <person name="Musser K.A."/>
            <person name="Mcquiston J.R."/>
            <person name="Henderson D.K."/>
            <person name="Lau A.F."/>
            <person name="Palmore T.N."/>
            <person name="Segre J.A."/>
        </authorList>
    </citation>
    <scope>NUCLEOTIDE SEQUENCE [LARGE SCALE GENOMIC DNA]</scope>
    <source>
        <strain evidence="1 2">SK-CDC1_0717</strain>
    </source>
</reference>
<organism evidence="1 2">
    <name type="scientific">Sphingomonas koreensis</name>
    <dbReference type="NCBI Taxonomy" id="93064"/>
    <lineage>
        <taxon>Bacteria</taxon>
        <taxon>Pseudomonadati</taxon>
        <taxon>Pseudomonadota</taxon>
        <taxon>Alphaproteobacteria</taxon>
        <taxon>Sphingomonadales</taxon>
        <taxon>Sphingomonadaceae</taxon>
        <taxon>Sphingomonas</taxon>
    </lineage>
</organism>
<dbReference type="AlphaFoldDB" id="A0A430G7M7"/>
<dbReference type="InterPro" id="IPR016516">
    <property type="entry name" value="UCP07580"/>
</dbReference>
<dbReference type="PANTHER" id="PTHR39456">
    <property type="entry name" value="METAL-DEPENDENT HYDROLASE"/>
    <property type="match status" value="1"/>
</dbReference>
<accession>A0A430G7M7</accession>
<gene>
    <name evidence="1" type="ORF">DAH66_01995</name>
</gene>
<keyword evidence="1" id="KW-0378">Hydrolase</keyword>
<dbReference type="Proteomes" id="UP000287746">
    <property type="component" value="Unassembled WGS sequence"/>
</dbReference>
<dbReference type="Pfam" id="PF10118">
    <property type="entry name" value="Metal_hydrol"/>
    <property type="match status" value="1"/>
</dbReference>
<name>A0A430G7M7_9SPHN</name>
<dbReference type="PANTHER" id="PTHR39456:SF1">
    <property type="entry name" value="METAL-DEPENDENT HYDROLASE"/>
    <property type="match status" value="1"/>
</dbReference>